<dbReference type="AlphaFoldDB" id="A0A3Q7G707"/>
<protein>
    <submittedName>
        <fullName evidence="1">Uncharacterized protein</fullName>
    </submittedName>
</protein>
<sequence length="51" mass="5878">MCSLKEFNDFRCQHELRYLGKGDDIDLQALGSPNSRMLRLSALKDQDLTSF</sequence>
<keyword evidence="2" id="KW-1185">Reference proteome</keyword>
<proteinExistence type="predicted"/>
<organism evidence="1">
    <name type="scientific">Solanum lycopersicum</name>
    <name type="common">Tomato</name>
    <name type="synonym">Lycopersicon esculentum</name>
    <dbReference type="NCBI Taxonomy" id="4081"/>
    <lineage>
        <taxon>Eukaryota</taxon>
        <taxon>Viridiplantae</taxon>
        <taxon>Streptophyta</taxon>
        <taxon>Embryophyta</taxon>
        <taxon>Tracheophyta</taxon>
        <taxon>Spermatophyta</taxon>
        <taxon>Magnoliopsida</taxon>
        <taxon>eudicotyledons</taxon>
        <taxon>Gunneridae</taxon>
        <taxon>Pentapetalae</taxon>
        <taxon>asterids</taxon>
        <taxon>lamiids</taxon>
        <taxon>Solanales</taxon>
        <taxon>Solanaceae</taxon>
        <taxon>Solanoideae</taxon>
        <taxon>Solaneae</taxon>
        <taxon>Solanum</taxon>
        <taxon>Solanum subgen. Lycopersicon</taxon>
    </lineage>
</organism>
<evidence type="ECO:0000313" key="1">
    <source>
        <dbReference type="EnsemblPlants" id="Solyc04g072610.3.1"/>
    </source>
</evidence>
<dbReference type="Proteomes" id="UP000004994">
    <property type="component" value="Chromosome 4"/>
</dbReference>
<name>A0A3Q7G707_SOLLC</name>
<reference evidence="1" key="2">
    <citation type="submission" date="2019-01" db="UniProtKB">
        <authorList>
            <consortium name="EnsemblPlants"/>
        </authorList>
    </citation>
    <scope>IDENTIFICATION</scope>
    <source>
        <strain evidence="1">cv. Heinz 1706</strain>
    </source>
</reference>
<dbReference type="InParanoid" id="A0A3Q7G707"/>
<evidence type="ECO:0000313" key="2">
    <source>
        <dbReference type="Proteomes" id="UP000004994"/>
    </source>
</evidence>
<dbReference type="PaxDb" id="4081-Solyc04g072610.2.1"/>
<dbReference type="Gramene" id="Solyc04g072610.3.1">
    <property type="protein sequence ID" value="Solyc04g072610.3.1"/>
    <property type="gene ID" value="Solyc04g072610.3"/>
</dbReference>
<accession>A0A3Q7G707</accession>
<dbReference type="EnsemblPlants" id="Solyc04g072610.3.1">
    <property type="protein sequence ID" value="Solyc04g072610.3.1"/>
    <property type="gene ID" value="Solyc04g072610.3"/>
</dbReference>
<reference evidence="1" key="1">
    <citation type="journal article" date="2012" name="Nature">
        <title>The tomato genome sequence provides insights into fleshy fruit evolution.</title>
        <authorList>
            <consortium name="Tomato Genome Consortium"/>
        </authorList>
    </citation>
    <scope>NUCLEOTIDE SEQUENCE [LARGE SCALE GENOMIC DNA]</scope>
    <source>
        <strain evidence="1">cv. Heinz 1706</strain>
    </source>
</reference>